<evidence type="ECO:0000256" key="1">
    <source>
        <dbReference type="SAM" id="Phobius"/>
    </source>
</evidence>
<protein>
    <submittedName>
        <fullName evidence="2">Unannotated protein</fullName>
    </submittedName>
</protein>
<evidence type="ECO:0000313" key="2">
    <source>
        <dbReference type="EMBL" id="CAB4339499.1"/>
    </source>
</evidence>
<organism evidence="2">
    <name type="scientific">freshwater metagenome</name>
    <dbReference type="NCBI Taxonomy" id="449393"/>
    <lineage>
        <taxon>unclassified sequences</taxon>
        <taxon>metagenomes</taxon>
        <taxon>ecological metagenomes</taxon>
    </lineage>
</organism>
<keyword evidence="1" id="KW-0812">Transmembrane</keyword>
<dbReference type="AlphaFoldDB" id="A0A6J5ZFM6"/>
<reference evidence="2" key="1">
    <citation type="submission" date="2020-05" db="EMBL/GenBank/DDBJ databases">
        <authorList>
            <person name="Chiriac C."/>
            <person name="Salcher M."/>
            <person name="Ghai R."/>
            <person name="Kavagutti S V."/>
        </authorList>
    </citation>
    <scope>NUCLEOTIDE SEQUENCE</scope>
</reference>
<accession>A0A6J5ZFM6</accession>
<feature type="transmembrane region" description="Helical" evidence="1">
    <location>
        <begin position="6"/>
        <end position="29"/>
    </location>
</feature>
<keyword evidence="1" id="KW-1133">Transmembrane helix</keyword>
<dbReference type="EMBL" id="CAESAK010000099">
    <property type="protein sequence ID" value="CAB4339499.1"/>
    <property type="molecule type" value="Genomic_DNA"/>
</dbReference>
<gene>
    <name evidence="2" type="ORF">UFOPK3775_00800</name>
</gene>
<proteinExistence type="predicted"/>
<keyword evidence="1" id="KW-0472">Membrane</keyword>
<sequence>MLRSFFNSIFTGFAGFTAAAFFTGAAFLATAFLATAFLAGAFFTGAAFLATAFFAGAAVLATAFLATLFLSALDTATIVLWFFRTIFETFYLEPSDAIPILYPDKFANSA</sequence>
<name>A0A6J5ZFM6_9ZZZZ</name>
<feature type="transmembrane region" description="Helical" evidence="1">
    <location>
        <begin position="63"/>
        <end position="83"/>
    </location>
</feature>
<feature type="transmembrane region" description="Helical" evidence="1">
    <location>
        <begin position="36"/>
        <end position="57"/>
    </location>
</feature>